<dbReference type="Gene3D" id="3.30.420.40">
    <property type="match status" value="2"/>
</dbReference>
<keyword evidence="5" id="KW-0143">Chaperone</keyword>
<evidence type="ECO:0000256" key="4">
    <source>
        <dbReference type="ARBA" id="ARBA00022840"/>
    </source>
</evidence>
<dbReference type="GO" id="GO:0140662">
    <property type="term" value="F:ATP-dependent protein folding chaperone"/>
    <property type="evidence" value="ECO:0007669"/>
    <property type="project" value="InterPro"/>
</dbReference>
<organism evidence="6 7">
    <name type="scientific">Rhizoctonia solani</name>
    <dbReference type="NCBI Taxonomy" id="456999"/>
    <lineage>
        <taxon>Eukaryota</taxon>
        <taxon>Fungi</taxon>
        <taxon>Dikarya</taxon>
        <taxon>Basidiomycota</taxon>
        <taxon>Agaricomycotina</taxon>
        <taxon>Agaricomycetes</taxon>
        <taxon>Cantharellales</taxon>
        <taxon>Ceratobasidiaceae</taxon>
        <taxon>Rhizoctonia</taxon>
    </lineage>
</organism>
<keyword evidence="4" id="KW-0067">ATP-binding</keyword>
<accession>A0A0K6FWH0</accession>
<dbReference type="InterPro" id="IPR043129">
    <property type="entry name" value="ATPase_NBD"/>
</dbReference>
<dbReference type="SUPFAM" id="SSF53067">
    <property type="entry name" value="Actin-like ATPase domain"/>
    <property type="match status" value="1"/>
</dbReference>
<dbReference type="PROSITE" id="PS01036">
    <property type="entry name" value="HSP70_3"/>
    <property type="match status" value="1"/>
</dbReference>
<keyword evidence="7" id="KW-1185">Reference proteome</keyword>
<dbReference type="Pfam" id="PF00012">
    <property type="entry name" value="HSP70"/>
    <property type="match status" value="1"/>
</dbReference>
<dbReference type="GO" id="GO:0030968">
    <property type="term" value="P:endoplasmic reticulum unfolded protein response"/>
    <property type="evidence" value="ECO:0007669"/>
    <property type="project" value="TreeGrafter"/>
</dbReference>
<dbReference type="GO" id="GO:0034663">
    <property type="term" value="C:endoplasmic reticulum chaperone complex"/>
    <property type="evidence" value="ECO:0007669"/>
    <property type="project" value="TreeGrafter"/>
</dbReference>
<dbReference type="PANTHER" id="PTHR45639:SF3">
    <property type="entry name" value="HYPOXIA UP-REGULATED PROTEIN 1"/>
    <property type="match status" value="1"/>
</dbReference>
<name>A0A0K6FWH0_9AGAM</name>
<dbReference type="GO" id="GO:0005788">
    <property type="term" value="C:endoplasmic reticulum lumen"/>
    <property type="evidence" value="ECO:0007669"/>
    <property type="project" value="UniProtKB-SubCell"/>
</dbReference>
<dbReference type="AlphaFoldDB" id="A0A0K6FWH0"/>
<dbReference type="InterPro" id="IPR018181">
    <property type="entry name" value="Heat_shock_70_CS"/>
</dbReference>
<dbReference type="PANTHER" id="PTHR45639">
    <property type="entry name" value="HSC70CB, ISOFORM G-RELATED"/>
    <property type="match status" value="1"/>
</dbReference>
<dbReference type="Proteomes" id="UP000044841">
    <property type="component" value="Unassembled WGS sequence"/>
</dbReference>
<evidence type="ECO:0000256" key="3">
    <source>
        <dbReference type="ARBA" id="ARBA00022741"/>
    </source>
</evidence>
<dbReference type="EMBL" id="CYGV01001188">
    <property type="protein sequence ID" value="CUA70600.1"/>
    <property type="molecule type" value="Genomic_DNA"/>
</dbReference>
<evidence type="ECO:0000256" key="2">
    <source>
        <dbReference type="ARBA" id="ARBA00022729"/>
    </source>
</evidence>
<evidence type="ECO:0000256" key="1">
    <source>
        <dbReference type="ARBA" id="ARBA00004319"/>
    </source>
</evidence>
<evidence type="ECO:0000256" key="5">
    <source>
        <dbReference type="ARBA" id="ARBA00023186"/>
    </source>
</evidence>
<protein>
    <submittedName>
        <fullName evidence="6">Uncharacterized protein</fullName>
    </submittedName>
</protein>
<dbReference type="GO" id="GO:0005524">
    <property type="term" value="F:ATP binding"/>
    <property type="evidence" value="ECO:0007669"/>
    <property type="project" value="UniProtKB-KW"/>
</dbReference>
<proteinExistence type="predicted"/>
<evidence type="ECO:0000313" key="7">
    <source>
        <dbReference type="Proteomes" id="UP000044841"/>
    </source>
</evidence>
<sequence length="216" mass="22954">MRDVLVTVHACFIQLRRLAVIDATEVTSMKLVTLVNDGTATFHTPTVPAINESAKPESITQIISLGSGFDTLASGTELTRRIRTVLEVIVAANLKSELVDRPYAKLAAEAERVEAILNVSAEVNTGVEGLQQDAMDGTGVGLADVESVMLHGGNTHVPFVRTVAENTVGSAKLATDVNADEACVLVTAIYGASLSYQFKTKHVEVQDAIVCVVYPC</sequence>
<gene>
    <name evidence="6" type="ORF">RSOLAG22IIIB_09021</name>
</gene>
<keyword evidence="3" id="KW-0547">Nucleotide-binding</keyword>
<dbReference type="InterPro" id="IPR013126">
    <property type="entry name" value="Hsp_70_fam"/>
</dbReference>
<reference evidence="6 7" key="1">
    <citation type="submission" date="2015-07" db="EMBL/GenBank/DDBJ databases">
        <authorList>
            <person name="Noorani M."/>
        </authorList>
    </citation>
    <scope>NUCLEOTIDE SEQUENCE [LARGE SCALE GENOMIC DNA]</scope>
    <source>
        <strain evidence="6">BBA 69670</strain>
    </source>
</reference>
<evidence type="ECO:0000313" key="6">
    <source>
        <dbReference type="EMBL" id="CUA70600.1"/>
    </source>
</evidence>
<comment type="subcellular location">
    <subcellularLocation>
        <location evidence="1">Endoplasmic reticulum lumen</location>
    </subcellularLocation>
</comment>
<keyword evidence="2" id="KW-0732">Signal</keyword>